<sequence length="115" mass="11748">MASAAAATNRKATLFFTGRAVLALKAGGGWRELDPADDGSSPEARNAHFGRSGLAEFEELLEACVALGVTVMVCEMALKAIGLEASALRDDVPVVTGGVVTLLNGAPGDGNMLFV</sequence>
<reference evidence="1" key="1">
    <citation type="submission" date="2021-02" db="EMBL/GenBank/DDBJ databases">
        <title>Skermanella TT6 skin isolate.</title>
        <authorList>
            <person name="Lee K."/>
            <person name="Ganzorig M."/>
        </authorList>
    </citation>
    <scope>NUCLEOTIDE SEQUENCE</scope>
    <source>
        <strain evidence="1">TT6</strain>
    </source>
</reference>
<organism evidence="1 2">
    <name type="scientific">Skermanella cutis</name>
    <dbReference type="NCBI Taxonomy" id="2775420"/>
    <lineage>
        <taxon>Bacteria</taxon>
        <taxon>Pseudomonadati</taxon>
        <taxon>Pseudomonadota</taxon>
        <taxon>Alphaproteobacteria</taxon>
        <taxon>Rhodospirillales</taxon>
        <taxon>Azospirillaceae</taxon>
        <taxon>Skermanella</taxon>
    </lineage>
</organism>
<dbReference type="Pfam" id="PF02635">
    <property type="entry name" value="DsrE"/>
    <property type="match status" value="1"/>
</dbReference>
<proteinExistence type="predicted"/>
<evidence type="ECO:0000313" key="2">
    <source>
        <dbReference type="Proteomes" id="UP000595197"/>
    </source>
</evidence>
<dbReference type="InterPro" id="IPR027396">
    <property type="entry name" value="DsrEFH-like"/>
</dbReference>
<protein>
    <submittedName>
        <fullName evidence="1">DsrE family protein</fullName>
    </submittedName>
</protein>
<gene>
    <name evidence="1" type="ORF">IGS68_27710</name>
</gene>
<name>A0ABX7BHU2_9PROT</name>
<dbReference type="EMBL" id="CP067420">
    <property type="protein sequence ID" value="QQP92656.1"/>
    <property type="molecule type" value="Genomic_DNA"/>
</dbReference>
<keyword evidence="2" id="KW-1185">Reference proteome</keyword>
<dbReference type="Proteomes" id="UP000595197">
    <property type="component" value="Chromosome"/>
</dbReference>
<evidence type="ECO:0000313" key="1">
    <source>
        <dbReference type="EMBL" id="QQP92656.1"/>
    </source>
</evidence>
<dbReference type="InterPro" id="IPR003787">
    <property type="entry name" value="Sulphur_relay_DsrE/F-like"/>
</dbReference>
<dbReference type="Gene3D" id="3.40.1260.10">
    <property type="entry name" value="DsrEFH-like"/>
    <property type="match status" value="1"/>
</dbReference>
<dbReference type="SUPFAM" id="SSF75169">
    <property type="entry name" value="DsrEFH-like"/>
    <property type="match status" value="1"/>
</dbReference>
<accession>A0ABX7BHU2</accession>